<organism evidence="1 2">
    <name type="scientific">Staphylococcus marylandisciuri</name>
    <dbReference type="NCBI Taxonomy" id="2981529"/>
    <lineage>
        <taxon>Bacteria</taxon>
        <taxon>Bacillati</taxon>
        <taxon>Bacillota</taxon>
        <taxon>Bacilli</taxon>
        <taxon>Bacillales</taxon>
        <taxon>Staphylococcaceae</taxon>
        <taxon>Staphylococcus</taxon>
    </lineage>
</organism>
<evidence type="ECO:0000313" key="1">
    <source>
        <dbReference type="EMBL" id="MCU5745671.1"/>
    </source>
</evidence>
<comment type="caution">
    <text evidence="1">The sequence shown here is derived from an EMBL/GenBank/DDBJ whole genome shotgun (WGS) entry which is preliminary data.</text>
</comment>
<dbReference type="Pfam" id="PF16895">
    <property type="entry name" value="DUF5085"/>
    <property type="match status" value="1"/>
</dbReference>
<protein>
    <submittedName>
        <fullName evidence="1">DUF5085 family protein</fullName>
    </submittedName>
</protein>
<proteinExistence type="predicted"/>
<name>A0ABT2QNV7_9STAP</name>
<gene>
    <name evidence="1" type="ORF">N9R04_02910</name>
</gene>
<accession>A0ABT2QNV7</accession>
<reference evidence="1 2" key="1">
    <citation type="journal article" date="2023" name="Int. J. Syst. Evol. Microbiol.">
        <title>Streptococcus sciuri sp. nov., Staphylococcus marylandisciuri sp. nov. and Staphylococcus americanisciuri sp. nov., isolated from faeces of eastern grey squirrel (Sciurus carolinensis).</title>
        <authorList>
            <person name="Volokhov D.V."/>
            <person name="Zagorodnyaya T.A."/>
            <person name="Furtak V.A."/>
            <person name="Nattanmai G."/>
            <person name="Randall L."/>
            <person name="Jose S."/>
            <person name="Gao Y."/>
            <person name="Eisenberg T."/>
            <person name="Delmonte P."/>
            <person name="Blom J."/>
            <person name="Mitchell K.K."/>
        </authorList>
    </citation>
    <scope>NUCLEOTIDE SEQUENCE [LARGE SCALE GENOMIC DNA]</scope>
    <source>
        <strain evidence="1 2">SQ8-PEA</strain>
    </source>
</reference>
<keyword evidence="2" id="KW-1185">Reference proteome</keyword>
<sequence>MVIIVNKHSYSSIRLKNVAYKEFLDITIQDYEMIFKQFIYLCEDVGVSSTGPINFAVTQIDLQKKFNIEVFMQVDKGFRPTKDLNFRTYFCIDMLLQGRITSNNFVEDEIALLEDMNKFAKENNLSFVSPYYHTFKTDRKSENGWIDVKAKVFEND</sequence>
<evidence type="ECO:0000313" key="2">
    <source>
        <dbReference type="Proteomes" id="UP001209553"/>
    </source>
</evidence>
<dbReference type="InterPro" id="IPR031664">
    <property type="entry name" value="DUF5085"/>
</dbReference>
<dbReference type="Proteomes" id="UP001209553">
    <property type="component" value="Unassembled WGS sequence"/>
</dbReference>
<dbReference type="EMBL" id="JAOPKZ010000004">
    <property type="protein sequence ID" value="MCU5745671.1"/>
    <property type="molecule type" value="Genomic_DNA"/>
</dbReference>